<sequence>MGFIERLKEQALVDALKEQQIKLQSETAERERPQTKAAETERRAQRKRQAENFRQESGVGAVVAELGEFFKEFGRGSSSSDLGNIVHYTPVDHDSVFDSVEWDKEEKHHYSASAGWWFENSHLHSTFFSEKYIVVETCPDGKIIFGRGRTTIQVKEWRGKNKRGIFDTALENEYNNPKINKYKVVWKDGIQVSIEPVYYVG</sequence>
<comment type="caution">
    <text evidence="2">The sequence shown here is derived from an EMBL/GenBank/DDBJ whole genome shotgun (WGS) entry which is preliminary data.</text>
</comment>
<dbReference type="EMBL" id="MEVK01000014">
    <property type="protein sequence ID" value="OGC59507.1"/>
    <property type="molecule type" value="Genomic_DNA"/>
</dbReference>
<accession>A0A1F4VQP4</accession>
<evidence type="ECO:0000313" key="2">
    <source>
        <dbReference type="EMBL" id="OGC59507.1"/>
    </source>
</evidence>
<protein>
    <submittedName>
        <fullName evidence="2">Uncharacterized protein</fullName>
    </submittedName>
</protein>
<evidence type="ECO:0000256" key="1">
    <source>
        <dbReference type="SAM" id="MobiDB-lite"/>
    </source>
</evidence>
<dbReference type="AlphaFoldDB" id="A0A1F4VQP4"/>
<evidence type="ECO:0000313" key="3">
    <source>
        <dbReference type="Proteomes" id="UP000178964"/>
    </source>
</evidence>
<organism evidence="2 3">
    <name type="scientific">candidate division WWE3 bacterium RIFCSPLOWO2_01_FULL_42_11</name>
    <dbReference type="NCBI Taxonomy" id="1802627"/>
    <lineage>
        <taxon>Bacteria</taxon>
        <taxon>Katanobacteria</taxon>
    </lineage>
</organism>
<name>A0A1F4VQP4_UNCKA</name>
<reference evidence="2 3" key="1">
    <citation type="journal article" date="2016" name="Nat. Commun.">
        <title>Thousands of microbial genomes shed light on interconnected biogeochemical processes in an aquifer system.</title>
        <authorList>
            <person name="Anantharaman K."/>
            <person name="Brown C.T."/>
            <person name="Hug L.A."/>
            <person name="Sharon I."/>
            <person name="Castelle C.J."/>
            <person name="Probst A.J."/>
            <person name="Thomas B.C."/>
            <person name="Singh A."/>
            <person name="Wilkins M.J."/>
            <person name="Karaoz U."/>
            <person name="Brodie E.L."/>
            <person name="Williams K.H."/>
            <person name="Hubbard S.S."/>
            <person name="Banfield J.F."/>
        </authorList>
    </citation>
    <scope>NUCLEOTIDE SEQUENCE [LARGE SCALE GENOMIC DNA]</scope>
</reference>
<proteinExistence type="predicted"/>
<gene>
    <name evidence="2" type="ORF">A3A70_01320</name>
</gene>
<dbReference type="Proteomes" id="UP000178964">
    <property type="component" value="Unassembled WGS sequence"/>
</dbReference>
<feature type="compositionally biased region" description="Basic and acidic residues" evidence="1">
    <location>
        <begin position="27"/>
        <end position="51"/>
    </location>
</feature>
<feature type="region of interest" description="Disordered" evidence="1">
    <location>
        <begin position="24"/>
        <end position="51"/>
    </location>
</feature>